<dbReference type="HAMAP" id="MF_01682">
    <property type="entry name" value="Salvage_MtnD"/>
    <property type="match status" value="1"/>
</dbReference>
<feature type="site" description="May play a role in transmitting local conformational changes" evidence="9">
    <location>
        <position position="102"/>
    </location>
</feature>
<dbReference type="Pfam" id="PF03079">
    <property type="entry name" value="ARD"/>
    <property type="match status" value="1"/>
</dbReference>
<evidence type="ECO:0000256" key="2">
    <source>
        <dbReference type="ARBA" id="ARBA00022596"/>
    </source>
</evidence>
<feature type="binding site" evidence="9">
    <location>
        <position position="141"/>
    </location>
    <ligand>
        <name>Ni(2+)</name>
        <dbReference type="ChEBI" id="CHEBI:49786"/>
    </ligand>
</feature>
<proteinExistence type="inferred from homology"/>
<evidence type="ECO:0000256" key="1">
    <source>
        <dbReference type="ARBA" id="ARBA00000428"/>
    </source>
</evidence>
<dbReference type="Proteomes" id="UP001562065">
    <property type="component" value="Unassembled WGS sequence"/>
</dbReference>
<comment type="cofactor">
    <cofactor evidence="9">
        <name>Ni(2+)</name>
        <dbReference type="ChEBI" id="CHEBI:49786"/>
    </cofactor>
    <text evidence="9">Binds 1 nickel ion per monomer.</text>
</comment>
<comment type="caution">
    <text evidence="10">The sequence shown here is derived from an EMBL/GenBank/DDBJ whole genome shotgun (WGS) entry which is preliminary data.</text>
</comment>
<evidence type="ECO:0000313" key="11">
    <source>
        <dbReference type="Proteomes" id="UP001562065"/>
    </source>
</evidence>
<comment type="pathway">
    <text evidence="9">Amino-acid biosynthesis; L-methionine biosynthesis via salvage pathway; L-methionine from S-methyl-5-thio-alpha-D-ribose 1-phosphate: step 5/6.</text>
</comment>
<dbReference type="RefSeq" id="WP_369455263.1">
    <property type="nucleotide sequence ID" value="NZ_JBGCUO010000001.1"/>
</dbReference>
<feature type="binding site" evidence="9">
    <location>
        <position position="103"/>
    </location>
    <ligand>
        <name>Ni(2+)</name>
        <dbReference type="ChEBI" id="CHEBI:49786"/>
    </ligand>
</feature>
<dbReference type="InterPro" id="IPR004313">
    <property type="entry name" value="ARD"/>
</dbReference>
<keyword evidence="6 9" id="KW-0560">Oxidoreductase</keyword>
<dbReference type="SUPFAM" id="SSF51182">
    <property type="entry name" value="RmlC-like cupins"/>
    <property type="match status" value="1"/>
</dbReference>
<feature type="site" description="Important to generate the dianion" evidence="9">
    <location>
        <position position="105"/>
    </location>
</feature>
<evidence type="ECO:0000256" key="4">
    <source>
        <dbReference type="ARBA" id="ARBA00022723"/>
    </source>
</evidence>
<dbReference type="EC" id="1.13.11.54" evidence="9"/>
<feature type="binding site" evidence="9">
    <location>
        <position position="97"/>
    </location>
    <ligand>
        <name>Ni(2+)</name>
        <dbReference type="ChEBI" id="CHEBI:49786"/>
    </ligand>
</feature>
<keyword evidence="7 9" id="KW-0408">Iron</keyword>
<feature type="site" description="May play a role in metal incorporation in vivo" evidence="9">
    <location>
        <position position="96"/>
    </location>
</feature>
<comment type="subunit">
    <text evidence="9">Monomer.</text>
</comment>
<feature type="binding site" evidence="9">
    <location>
        <position position="97"/>
    </location>
    <ligand>
        <name>Fe(2+)</name>
        <dbReference type="ChEBI" id="CHEBI:29033"/>
    </ligand>
</feature>
<name>A0ABV4AGP2_9GAMM</name>
<evidence type="ECO:0000256" key="9">
    <source>
        <dbReference type="HAMAP-Rule" id="MF_01682"/>
    </source>
</evidence>
<dbReference type="EC" id="1.13.11.53" evidence="9"/>
<reference evidence="10 11" key="1">
    <citation type="submission" date="2024-07" db="EMBL/GenBank/DDBJ databases">
        <authorList>
            <person name="Ren Q."/>
        </authorList>
    </citation>
    <scope>NUCLEOTIDE SEQUENCE [LARGE SCALE GENOMIC DNA]</scope>
    <source>
        <strain evidence="10 11">REN37</strain>
    </source>
</reference>
<comment type="similarity">
    <text evidence="9">Belongs to the acireductone dioxygenase (ARD) family.</text>
</comment>
<keyword evidence="4 9" id="KW-0479">Metal-binding</keyword>
<evidence type="ECO:0000256" key="8">
    <source>
        <dbReference type="ARBA" id="ARBA00023167"/>
    </source>
</evidence>
<comment type="cofactor">
    <cofactor evidence="9">
        <name>Fe(2+)</name>
        <dbReference type="ChEBI" id="CHEBI:29033"/>
    </cofactor>
    <text evidence="9">Binds 1 Fe(2+) cation per monomer.</text>
</comment>
<feature type="binding site" evidence="9">
    <location>
        <position position="141"/>
    </location>
    <ligand>
        <name>Fe(2+)</name>
        <dbReference type="ChEBI" id="CHEBI:29033"/>
    </ligand>
</feature>
<evidence type="ECO:0000256" key="7">
    <source>
        <dbReference type="ARBA" id="ARBA00023004"/>
    </source>
</evidence>
<dbReference type="InterPro" id="IPR011051">
    <property type="entry name" value="RmlC_Cupin_sf"/>
</dbReference>
<sequence length="181" mass="20504">MSRIRIYHQDNPSQALVTSSDHPEIARQLAAIGVRFERWQASAELAPGAPQEQVIAAYRADIDRLIAEEGYQTVDVVSLNSDHPDKAALRQKFLSEHRHSEDEVRFFVAGSGLFTLHPDDKVYEVLCEQGDLISVPANTRHWFDMGPQPYFIAIRLFDNPEGWVANFTGDNIADRFPRLEA</sequence>
<comment type="function">
    <text evidence="9">Catalyzes 2 different reactions between oxygene and the acireductone 1,2-dihydroxy-3-keto-5-methylthiopentene (DHK-MTPene) depending upon the metal bound in the active site. Fe-containing acireductone dioxygenase (Fe-ARD) produces formate and 2-keto-4-methylthiobutyrate (KMTB), the alpha-ketoacid precursor of methionine in the methionine recycle pathway. Ni-containing acireductone dioxygenase (Ni-ARD) produces methylthiopropionate, carbon monoxide and formate, and does not lie on the methionine recycle pathway.</text>
</comment>
<comment type="catalytic activity">
    <reaction evidence="9">
        <text>1,2-dihydroxy-5-(methylsulfanyl)pent-1-en-3-one + O2 = 3-(methylsulfanyl)propanoate + CO + formate + 2 H(+)</text>
        <dbReference type="Rhea" id="RHEA:14161"/>
        <dbReference type="ChEBI" id="CHEBI:15378"/>
        <dbReference type="ChEBI" id="CHEBI:15379"/>
        <dbReference type="ChEBI" id="CHEBI:15740"/>
        <dbReference type="ChEBI" id="CHEBI:17245"/>
        <dbReference type="ChEBI" id="CHEBI:49016"/>
        <dbReference type="ChEBI" id="CHEBI:49252"/>
        <dbReference type="EC" id="1.13.11.53"/>
    </reaction>
</comment>
<evidence type="ECO:0000313" key="10">
    <source>
        <dbReference type="EMBL" id="MEY1662018.1"/>
    </source>
</evidence>
<dbReference type="CDD" id="cd02232">
    <property type="entry name" value="cupin_ARD"/>
    <property type="match status" value="1"/>
</dbReference>
<evidence type="ECO:0000256" key="5">
    <source>
        <dbReference type="ARBA" id="ARBA00022964"/>
    </source>
</evidence>
<dbReference type="InterPro" id="IPR014710">
    <property type="entry name" value="RmlC-like_jellyroll"/>
</dbReference>
<evidence type="ECO:0000256" key="6">
    <source>
        <dbReference type="ARBA" id="ARBA00023002"/>
    </source>
</evidence>
<evidence type="ECO:0000256" key="3">
    <source>
        <dbReference type="ARBA" id="ARBA00022605"/>
    </source>
</evidence>
<feature type="binding site" evidence="9">
    <location>
        <position position="99"/>
    </location>
    <ligand>
        <name>Fe(2+)</name>
        <dbReference type="ChEBI" id="CHEBI:29033"/>
    </ligand>
</feature>
<keyword evidence="2 9" id="KW-0533">Nickel</keyword>
<comment type="catalytic activity">
    <reaction evidence="1 9">
        <text>1,2-dihydroxy-5-(methylsulfanyl)pent-1-en-3-one + O2 = 4-methylsulfanyl-2-oxobutanoate + formate + 2 H(+)</text>
        <dbReference type="Rhea" id="RHEA:24504"/>
        <dbReference type="ChEBI" id="CHEBI:15378"/>
        <dbReference type="ChEBI" id="CHEBI:15379"/>
        <dbReference type="ChEBI" id="CHEBI:15740"/>
        <dbReference type="ChEBI" id="CHEBI:16723"/>
        <dbReference type="ChEBI" id="CHEBI:49252"/>
        <dbReference type="EC" id="1.13.11.54"/>
    </reaction>
</comment>
<dbReference type="Gene3D" id="2.60.120.10">
    <property type="entry name" value="Jelly Rolls"/>
    <property type="match status" value="1"/>
</dbReference>
<keyword evidence="3 9" id="KW-0028">Amino-acid biosynthesis</keyword>
<dbReference type="InterPro" id="IPR023956">
    <property type="entry name" value="ARD_bac"/>
</dbReference>
<dbReference type="EMBL" id="JBGCUO010000001">
    <property type="protein sequence ID" value="MEY1662018.1"/>
    <property type="molecule type" value="Genomic_DNA"/>
</dbReference>
<feature type="binding site" evidence="9">
    <location>
        <position position="103"/>
    </location>
    <ligand>
        <name>Fe(2+)</name>
        <dbReference type="ChEBI" id="CHEBI:29033"/>
    </ligand>
</feature>
<gene>
    <name evidence="9" type="primary">mtnD</name>
    <name evidence="10" type="ORF">AB5I84_07630</name>
</gene>
<keyword evidence="8 9" id="KW-0486">Methionine biosynthesis</keyword>
<keyword evidence="5 9" id="KW-0223">Dioxygenase</keyword>
<feature type="binding site" evidence="9">
    <location>
        <position position="99"/>
    </location>
    <ligand>
        <name>Ni(2+)</name>
        <dbReference type="ChEBI" id="CHEBI:49786"/>
    </ligand>
</feature>
<dbReference type="GO" id="GO:0051213">
    <property type="term" value="F:dioxygenase activity"/>
    <property type="evidence" value="ECO:0007669"/>
    <property type="project" value="UniProtKB-KW"/>
</dbReference>
<dbReference type="PANTHER" id="PTHR23418:SF0">
    <property type="entry name" value="ACIREDUCTONE DIOXYGENASE"/>
    <property type="match status" value="1"/>
</dbReference>
<dbReference type="PANTHER" id="PTHR23418">
    <property type="entry name" value="ACIREDUCTONE DIOXYGENASE"/>
    <property type="match status" value="1"/>
</dbReference>
<organism evidence="10 11">
    <name type="scientific">Isoalcanivorax beigongshangi</name>
    <dbReference type="NCBI Taxonomy" id="3238810"/>
    <lineage>
        <taxon>Bacteria</taxon>
        <taxon>Pseudomonadati</taxon>
        <taxon>Pseudomonadota</taxon>
        <taxon>Gammaproteobacteria</taxon>
        <taxon>Oceanospirillales</taxon>
        <taxon>Alcanivoracaceae</taxon>
        <taxon>Isoalcanivorax</taxon>
    </lineage>
</organism>
<protein>
    <recommendedName>
        <fullName evidence="9">Acireductone dioxygenase</fullName>
    </recommendedName>
    <alternativeName>
        <fullName evidence="9">1,2-dihydroxy-3-keto-5-methylthiopentene dioxygenase</fullName>
        <shortName evidence="9">DHK-MTPene dioxygenase</shortName>
    </alternativeName>
    <alternativeName>
        <fullName evidence="9">Acireductone dioxygenase (Fe(2+)-requiring)</fullName>
        <shortName evidence="9">ARD'</shortName>
        <shortName evidence="9">Fe-ARD</shortName>
        <ecNumber evidence="9">1.13.11.54</ecNumber>
    </alternativeName>
    <alternativeName>
        <fullName evidence="9">Acireductone dioxygenase (Ni(2+)-requiring)</fullName>
        <shortName evidence="9">ARD</shortName>
        <shortName evidence="9">Ni-ARD</shortName>
        <ecNumber evidence="9">1.13.11.53</ecNumber>
    </alternativeName>
</protein>
<accession>A0ABV4AGP2</accession>
<keyword evidence="11" id="KW-1185">Reference proteome</keyword>